<protein>
    <submittedName>
        <fullName evidence="1">Uncharacterized protein</fullName>
    </submittedName>
</protein>
<dbReference type="VEuPathDB" id="VectorBase:ASTEI20_033496"/>
<evidence type="ECO:0000313" key="1">
    <source>
        <dbReference type="EnsemblMetazoa" id="ASTEI08156-PA"/>
    </source>
</evidence>
<dbReference type="VEuPathDB" id="VectorBase:ASTEI08156"/>
<accession>A0A182YI70</accession>
<reference evidence="1" key="2">
    <citation type="submission" date="2020-05" db="UniProtKB">
        <authorList>
            <consortium name="EnsemblMetazoa"/>
        </authorList>
    </citation>
    <scope>IDENTIFICATION</scope>
    <source>
        <strain evidence="1">Indian</strain>
    </source>
</reference>
<organism evidence="1 2">
    <name type="scientific">Anopheles stephensi</name>
    <name type="common">Indo-Pakistan malaria mosquito</name>
    <dbReference type="NCBI Taxonomy" id="30069"/>
    <lineage>
        <taxon>Eukaryota</taxon>
        <taxon>Metazoa</taxon>
        <taxon>Ecdysozoa</taxon>
        <taxon>Arthropoda</taxon>
        <taxon>Hexapoda</taxon>
        <taxon>Insecta</taxon>
        <taxon>Pterygota</taxon>
        <taxon>Neoptera</taxon>
        <taxon>Endopterygota</taxon>
        <taxon>Diptera</taxon>
        <taxon>Nematocera</taxon>
        <taxon>Culicoidea</taxon>
        <taxon>Culicidae</taxon>
        <taxon>Anophelinae</taxon>
        <taxon>Anopheles</taxon>
    </lineage>
</organism>
<evidence type="ECO:0000313" key="2">
    <source>
        <dbReference type="Proteomes" id="UP000076408"/>
    </source>
</evidence>
<sequence length="415" mass="46442">MDWARKWWKANAFLVAFMLRVLFGAQAVIFAERTASNHHSPADRSLRSVVVARWRRISNFTTASEGAARGLFTMMVVLLSSAVGFGTYWHWSDELALTNGIIASSNCRSQGCSKSKRAFRMDVIGGFALPLLVTVCIYLARWNNRALIRELNRNRKTIYHSQQKWQGGFWEQYGRLATKQLFEVMALGILWLNLRPFSHMKPSDSDTEDYHVGKLISSMASMVPATVCLLVSIEMGLNFSLLARGLSSFNVAHSAFVRSIPVPAGGVGQCSACKTAKRSYLRNLVVQFDELGQFAVEMVQFYSPILLAIVGMHFVLFTMQLFLCYRQMSRTTSDSVNLNQLGQTLLPMLSAIASAGQIIFLVDIAADFNGKVTTLALILNRVRDGTSLYGYFDLDRSLVMTVDLTQEVELGEMKF</sequence>
<reference evidence="2" key="1">
    <citation type="journal article" date="2014" name="Genome Biol.">
        <title>Genome analysis of a major urban malaria vector mosquito, Anopheles stephensi.</title>
        <authorList>
            <person name="Jiang X."/>
            <person name="Peery A."/>
            <person name="Hall A.B."/>
            <person name="Sharma A."/>
            <person name="Chen X.G."/>
            <person name="Waterhouse R.M."/>
            <person name="Komissarov A."/>
            <person name="Riehle M.M."/>
            <person name="Shouche Y."/>
            <person name="Sharakhova M.V."/>
            <person name="Lawson D."/>
            <person name="Pakpour N."/>
            <person name="Arensburger P."/>
            <person name="Davidson V.L."/>
            <person name="Eiglmeier K."/>
            <person name="Emrich S."/>
            <person name="George P."/>
            <person name="Kennedy R.C."/>
            <person name="Mane S.P."/>
            <person name="Maslen G."/>
            <person name="Oringanje C."/>
            <person name="Qi Y."/>
            <person name="Settlage R."/>
            <person name="Tojo M."/>
            <person name="Tubio J.M."/>
            <person name="Unger M.F."/>
            <person name="Wang B."/>
            <person name="Vernick K.D."/>
            <person name="Ribeiro J.M."/>
            <person name="James A.A."/>
            <person name="Michel K."/>
            <person name="Riehle M.A."/>
            <person name="Luckhart S."/>
            <person name="Sharakhov I.V."/>
            <person name="Tu Z."/>
        </authorList>
    </citation>
    <scope>NUCLEOTIDE SEQUENCE [LARGE SCALE GENOMIC DNA]</scope>
    <source>
        <strain evidence="2">Indian</strain>
    </source>
</reference>
<dbReference type="Proteomes" id="UP000076408">
    <property type="component" value="Unassembled WGS sequence"/>
</dbReference>
<dbReference type="VEuPathDB" id="VectorBase:ASTE003648"/>
<keyword evidence="2" id="KW-1185">Reference proteome</keyword>
<name>A0A182YI70_ANOST</name>
<dbReference type="EnsemblMetazoa" id="ASTEI08156-RA">
    <property type="protein sequence ID" value="ASTEI08156-PA"/>
    <property type="gene ID" value="ASTEI08156"/>
</dbReference>
<proteinExistence type="predicted"/>
<dbReference type="OMA" id="FGTYWHW"/>
<dbReference type="AlphaFoldDB" id="A0A182YI70"/>